<organism evidence="2 3">
    <name type="scientific">Aquisphaera giovannonii</name>
    <dbReference type="NCBI Taxonomy" id="406548"/>
    <lineage>
        <taxon>Bacteria</taxon>
        <taxon>Pseudomonadati</taxon>
        <taxon>Planctomycetota</taxon>
        <taxon>Planctomycetia</taxon>
        <taxon>Isosphaerales</taxon>
        <taxon>Isosphaeraceae</taxon>
        <taxon>Aquisphaera</taxon>
    </lineage>
</organism>
<protein>
    <submittedName>
        <fullName evidence="2">Uncharacterized protein</fullName>
    </submittedName>
</protein>
<keyword evidence="1" id="KW-0472">Membrane</keyword>
<gene>
    <name evidence="2" type="ORF">OJF2_36520</name>
</gene>
<feature type="transmembrane region" description="Helical" evidence="1">
    <location>
        <begin position="35"/>
        <end position="53"/>
    </location>
</feature>
<keyword evidence="3" id="KW-1185">Reference proteome</keyword>
<reference evidence="2 3" key="1">
    <citation type="submission" date="2019-08" db="EMBL/GenBank/DDBJ databases">
        <title>Deep-cultivation of Planctomycetes and their phenomic and genomic characterization uncovers novel biology.</title>
        <authorList>
            <person name="Wiegand S."/>
            <person name="Jogler M."/>
            <person name="Boedeker C."/>
            <person name="Pinto D."/>
            <person name="Vollmers J."/>
            <person name="Rivas-Marin E."/>
            <person name="Kohn T."/>
            <person name="Peeters S.H."/>
            <person name="Heuer A."/>
            <person name="Rast P."/>
            <person name="Oberbeckmann S."/>
            <person name="Bunk B."/>
            <person name="Jeske O."/>
            <person name="Meyerdierks A."/>
            <person name="Storesund J.E."/>
            <person name="Kallscheuer N."/>
            <person name="Luecker S."/>
            <person name="Lage O.M."/>
            <person name="Pohl T."/>
            <person name="Merkel B.J."/>
            <person name="Hornburger P."/>
            <person name="Mueller R.-W."/>
            <person name="Bruemmer F."/>
            <person name="Labrenz M."/>
            <person name="Spormann A.M."/>
            <person name="Op den Camp H."/>
            <person name="Overmann J."/>
            <person name="Amann R."/>
            <person name="Jetten M.S.M."/>
            <person name="Mascher T."/>
            <person name="Medema M.H."/>
            <person name="Devos D.P."/>
            <person name="Kaster A.-K."/>
            <person name="Ovreas L."/>
            <person name="Rohde M."/>
            <person name="Galperin M.Y."/>
            <person name="Jogler C."/>
        </authorList>
    </citation>
    <scope>NUCLEOTIDE SEQUENCE [LARGE SCALE GENOMIC DNA]</scope>
    <source>
        <strain evidence="2 3">OJF2</strain>
    </source>
</reference>
<evidence type="ECO:0000313" key="2">
    <source>
        <dbReference type="EMBL" id="QEH35107.1"/>
    </source>
</evidence>
<dbReference type="AlphaFoldDB" id="A0A5B9W4F8"/>
<dbReference type="RefSeq" id="WP_148594947.1">
    <property type="nucleotide sequence ID" value="NZ_CP042997.1"/>
</dbReference>
<keyword evidence="1" id="KW-0812">Transmembrane</keyword>
<name>A0A5B9W4F8_9BACT</name>
<proteinExistence type="predicted"/>
<dbReference type="EMBL" id="CP042997">
    <property type="protein sequence ID" value="QEH35107.1"/>
    <property type="molecule type" value="Genomic_DNA"/>
</dbReference>
<evidence type="ECO:0000256" key="1">
    <source>
        <dbReference type="SAM" id="Phobius"/>
    </source>
</evidence>
<evidence type="ECO:0000313" key="3">
    <source>
        <dbReference type="Proteomes" id="UP000324233"/>
    </source>
</evidence>
<sequence>MRVRFTLSRLMILIALLGLGLGVLPHDLPHLIDVLMLLVLPAPFLAGVGYAIYRVSRLRLRYRLPIELATLIGLLWLSAEARRPYWHASEEHRCRRLAARAHAASARNRETRSALDREAAWFTRQAANLYWRGFRLGLTQGPRANEAEIRRETRFIYDLDAAESMRRHEATLRGLLGTGPDPEE</sequence>
<dbReference type="Proteomes" id="UP000324233">
    <property type="component" value="Chromosome"/>
</dbReference>
<keyword evidence="1" id="KW-1133">Transmembrane helix</keyword>
<dbReference type="KEGG" id="agv:OJF2_36520"/>
<accession>A0A5B9W4F8</accession>